<proteinExistence type="inferred from homology"/>
<dbReference type="Proteomes" id="UP000177894">
    <property type="component" value="Chromosome"/>
</dbReference>
<dbReference type="EMBL" id="CP020559">
    <property type="protein sequence ID" value="ARE86080.1"/>
    <property type="molecule type" value="Genomic_DNA"/>
</dbReference>
<evidence type="ECO:0000313" key="3">
    <source>
        <dbReference type="EMBL" id="AOY75756.1"/>
    </source>
</evidence>
<name>A0AAC9RIH7_9CLOT</name>
<dbReference type="InterPro" id="IPR006442">
    <property type="entry name" value="Antitoxin_Phd/YefM"/>
</dbReference>
<dbReference type="InterPro" id="IPR036165">
    <property type="entry name" value="YefM-like_sf"/>
</dbReference>
<reference evidence="4 6" key="2">
    <citation type="submission" date="2017-03" db="EMBL/GenBank/DDBJ databases">
        <title>Complete sequence of Clostridium formicaceticum DSM 92.</title>
        <authorList>
            <person name="Poehlein A."/>
            <person name="Karl M."/>
            <person name="Bengelsdorf F.R."/>
            <person name="Duerre P."/>
            <person name="Daniel R."/>
        </authorList>
    </citation>
    <scope>NUCLEOTIDE SEQUENCE [LARGE SCALE GENOMIC DNA]</scope>
    <source>
        <strain evidence="4 6">DSM 92</strain>
    </source>
</reference>
<dbReference type="Gene3D" id="3.40.1620.10">
    <property type="entry name" value="YefM-like domain"/>
    <property type="match status" value="1"/>
</dbReference>
<dbReference type="Proteomes" id="UP000192478">
    <property type="component" value="Chromosome"/>
</dbReference>
<accession>A0AAC9RIH7</accession>
<keyword evidence="5" id="KW-1185">Reference proteome</keyword>
<evidence type="ECO:0000313" key="6">
    <source>
        <dbReference type="Proteomes" id="UP000192478"/>
    </source>
</evidence>
<dbReference type="Pfam" id="PF02604">
    <property type="entry name" value="PhdYeFM_antitox"/>
    <property type="match status" value="1"/>
</dbReference>
<dbReference type="AlphaFoldDB" id="A0AAC9RIH7"/>
<reference evidence="3 5" key="1">
    <citation type="submission" date="2016-10" db="EMBL/GenBank/DDBJ databases">
        <title>Complete Genome Sequence of Acetogen Clostridium formicoaceticum ATCC 27076.</title>
        <authorList>
            <person name="Bao T."/>
            <person name="Cheng C."/>
            <person name="Zhao J."/>
            <person name="Yang S.-T."/>
            <person name="Wang J."/>
            <person name="Wang M."/>
        </authorList>
    </citation>
    <scope>NUCLEOTIDE SEQUENCE [LARGE SCALE GENOMIC DNA]</scope>
    <source>
        <strain evidence="3 5">ATCC 27076</strain>
    </source>
</reference>
<dbReference type="RefSeq" id="WP_070966081.1">
    <property type="nucleotide sequence ID" value="NZ_CP017603.1"/>
</dbReference>
<gene>
    <name evidence="4" type="primary">relJ</name>
    <name evidence="3" type="ORF">BJL90_07500</name>
    <name evidence="4" type="ORF">CLFO_03960</name>
</gene>
<dbReference type="KEGG" id="cfm:BJL90_07500"/>
<dbReference type="SUPFAM" id="SSF143120">
    <property type="entry name" value="YefM-like"/>
    <property type="match status" value="1"/>
</dbReference>
<comment type="similarity">
    <text evidence="1 2">Belongs to the phD/YefM antitoxin family.</text>
</comment>
<protein>
    <recommendedName>
        <fullName evidence="2">Antitoxin</fullName>
    </recommendedName>
</protein>
<evidence type="ECO:0000313" key="5">
    <source>
        <dbReference type="Proteomes" id="UP000177894"/>
    </source>
</evidence>
<sequence>MINTNITNFRKNLFSMLEQTIKYNEPINISTKEGNAVIISEDDYNGLMETLYLCLIPNMRERIMEGLKTPIDECVPENEVQW</sequence>
<comment type="function">
    <text evidence="2">Antitoxin component of a type II toxin-antitoxin (TA) system.</text>
</comment>
<organism evidence="4 6">
    <name type="scientific">Clostridium formicaceticum</name>
    <dbReference type="NCBI Taxonomy" id="1497"/>
    <lineage>
        <taxon>Bacteria</taxon>
        <taxon>Bacillati</taxon>
        <taxon>Bacillota</taxon>
        <taxon>Clostridia</taxon>
        <taxon>Eubacteriales</taxon>
        <taxon>Clostridiaceae</taxon>
        <taxon>Clostridium</taxon>
    </lineage>
</organism>
<evidence type="ECO:0000313" key="4">
    <source>
        <dbReference type="EMBL" id="ARE86080.1"/>
    </source>
</evidence>
<evidence type="ECO:0000256" key="1">
    <source>
        <dbReference type="ARBA" id="ARBA00009981"/>
    </source>
</evidence>
<dbReference type="EMBL" id="CP017603">
    <property type="protein sequence ID" value="AOY75756.1"/>
    <property type="molecule type" value="Genomic_DNA"/>
</dbReference>
<evidence type="ECO:0000256" key="2">
    <source>
        <dbReference type="RuleBase" id="RU362080"/>
    </source>
</evidence>